<evidence type="ECO:0000256" key="1">
    <source>
        <dbReference type="ARBA" id="ARBA00010048"/>
    </source>
</evidence>
<dbReference type="CDD" id="cd23156">
    <property type="entry name" value="Prefoldin_3"/>
    <property type="match status" value="1"/>
</dbReference>
<dbReference type="PANTHER" id="PTHR12409:SF0">
    <property type="entry name" value="PREFOLDIN SUBUNIT 3"/>
    <property type="match status" value="1"/>
</dbReference>
<dbReference type="GO" id="GO:0005737">
    <property type="term" value="C:cytoplasm"/>
    <property type="evidence" value="ECO:0007669"/>
    <property type="project" value="TreeGrafter"/>
</dbReference>
<dbReference type="GO" id="GO:0015631">
    <property type="term" value="F:tubulin binding"/>
    <property type="evidence" value="ECO:0007669"/>
    <property type="project" value="TreeGrafter"/>
</dbReference>
<reference evidence="4" key="1">
    <citation type="submission" date="2021-02" db="EMBL/GenBank/DDBJ databases">
        <authorList>
            <person name="Nowell W R."/>
        </authorList>
    </citation>
    <scope>NUCLEOTIDE SEQUENCE</scope>
</reference>
<protein>
    <recommendedName>
        <fullName evidence="3">Prefoldin subunit 3</fullName>
    </recommendedName>
</protein>
<dbReference type="GO" id="GO:0007017">
    <property type="term" value="P:microtubule-based process"/>
    <property type="evidence" value="ECO:0007669"/>
    <property type="project" value="TreeGrafter"/>
</dbReference>
<evidence type="ECO:0000256" key="2">
    <source>
        <dbReference type="ARBA" id="ARBA00023186"/>
    </source>
</evidence>
<comment type="caution">
    <text evidence="4">The sequence shown here is derived from an EMBL/GenBank/DDBJ whole genome shotgun (WGS) entry which is preliminary data.</text>
</comment>
<dbReference type="InterPro" id="IPR004127">
    <property type="entry name" value="Prefoldin_subunit_alpha"/>
</dbReference>
<proteinExistence type="inferred from homology"/>
<dbReference type="SUPFAM" id="SSF46579">
    <property type="entry name" value="Prefoldin"/>
    <property type="match status" value="1"/>
</dbReference>
<dbReference type="GO" id="GO:0006457">
    <property type="term" value="P:protein folding"/>
    <property type="evidence" value="ECO:0007669"/>
    <property type="project" value="UniProtKB-UniRule"/>
</dbReference>
<evidence type="ECO:0000313" key="4">
    <source>
        <dbReference type="EMBL" id="CAF1336666.1"/>
    </source>
</evidence>
<evidence type="ECO:0000256" key="3">
    <source>
        <dbReference type="PIRNR" id="PIRNR016396"/>
    </source>
</evidence>
<dbReference type="Pfam" id="PF02996">
    <property type="entry name" value="Prefoldin"/>
    <property type="match status" value="1"/>
</dbReference>
<dbReference type="AlphaFoldDB" id="A0A815GBU8"/>
<evidence type="ECO:0000313" key="5">
    <source>
        <dbReference type="Proteomes" id="UP000663860"/>
    </source>
</evidence>
<dbReference type="PIRSF" id="PIRSF016396">
    <property type="entry name" value="Prefoldin_subunit_3"/>
    <property type="match status" value="1"/>
</dbReference>
<comment type="subunit">
    <text evidence="3">Heterohexamer of two PFD-alpha type and four PFD-beta type subunits.</text>
</comment>
<dbReference type="FunFam" id="1.10.287.370:FF:000001">
    <property type="entry name" value="Prefoldin subunit 3"/>
    <property type="match status" value="1"/>
</dbReference>
<name>A0A815GBU8_9BILA</name>
<dbReference type="InterPro" id="IPR016655">
    <property type="entry name" value="PFD3"/>
</dbReference>
<dbReference type="EMBL" id="CAJNOE010000802">
    <property type="protein sequence ID" value="CAF1336666.1"/>
    <property type="molecule type" value="Genomic_DNA"/>
</dbReference>
<dbReference type="GO" id="GO:0016272">
    <property type="term" value="C:prefoldin complex"/>
    <property type="evidence" value="ECO:0007669"/>
    <property type="project" value="UniProtKB-UniRule"/>
</dbReference>
<dbReference type="GO" id="GO:0007021">
    <property type="term" value="P:tubulin complex assembly"/>
    <property type="evidence" value="ECO:0007669"/>
    <property type="project" value="TreeGrafter"/>
</dbReference>
<sequence length="182" mass="20904">MASITSGGDSEHLGIPTAVFVEDVDSFMQQPENDSVDTVIKRLDDLNSKYRFMEMNLLQKKKRLRGKLPDIQICLDMIEQLRKYREKDTNMDTNFLLAHNVYGKATIPPTDKVCLWLGANVMLEYPIDEADVLLNGNQKTAQTTLTKVDEDLDFLRDQITTTEVNMARLHNWAVKLKQQNKK</sequence>
<organism evidence="4 5">
    <name type="scientific">Adineta steineri</name>
    <dbReference type="NCBI Taxonomy" id="433720"/>
    <lineage>
        <taxon>Eukaryota</taxon>
        <taxon>Metazoa</taxon>
        <taxon>Spiralia</taxon>
        <taxon>Gnathifera</taxon>
        <taxon>Rotifera</taxon>
        <taxon>Eurotatoria</taxon>
        <taxon>Bdelloidea</taxon>
        <taxon>Adinetida</taxon>
        <taxon>Adinetidae</taxon>
        <taxon>Adineta</taxon>
    </lineage>
</organism>
<dbReference type="PANTHER" id="PTHR12409">
    <property type="entry name" value="PREFOLDIN SUBUNIT 3"/>
    <property type="match status" value="1"/>
</dbReference>
<dbReference type="InterPro" id="IPR009053">
    <property type="entry name" value="Prefoldin"/>
</dbReference>
<keyword evidence="2 3" id="KW-0143">Chaperone</keyword>
<comment type="similarity">
    <text evidence="1 3">Belongs to the prefoldin subunit alpha family.</text>
</comment>
<dbReference type="Proteomes" id="UP000663860">
    <property type="component" value="Unassembled WGS sequence"/>
</dbReference>
<accession>A0A815GBU8</accession>
<comment type="function">
    <text evidence="3">Binds specifically to cytosolic chaperonin (c-CPN) and transfers target proteins to it. Binds to nascent polypeptide chain and promotes folding in an environment in which there are many competing pathways for nonnative proteins.</text>
</comment>
<dbReference type="Gene3D" id="1.10.287.370">
    <property type="match status" value="1"/>
</dbReference>
<gene>
    <name evidence="4" type="ORF">IZO911_LOCUS35995</name>
</gene>